<organism evidence="1 2">
    <name type="scientific">Cladorrhinum samala</name>
    <dbReference type="NCBI Taxonomy" id="585594"/>
    <lineage>
        <taxon>Eukaryota</taxon>
        <taxon>Fungi</taxon>
        <taxon>Dikarya</taxon>
        <taxon>Ascomycota</taxon>
        <taxon>Pezizomycotina</taxon>
        <taxon>Sordariomycetes</taxon>
        <taxon>Sordariomycetidae</taxon>
        <taxon>Sordariales</taxon>
        <taxon>Podosporaceae</taxon>
        <taxon>Cladorrhinum</taxon>
    </lineage>
</organism>
<gene>
    <name evidence="1" type="ORF">QBC42DRAFT_158018</name>
</gene>
<feature type="non-terminal residue" evidence="1">
    <location>
        <position position="1"/>
    </location>
</feature>
<feature type="non-terminal residue" evidence="1">
    <location>
        <position position="365"/>
    </location>
</feature>
<protein>
    <submittedName>
        <fullName evidence="1">Uncharacterized protein</fullName>
    </submittedName>
</protein>
<evidence type="ECO:0000313" key="2">
    <source>
        <dbReference type="Proteomes" id="UP001321749"/>
    </source>
</evidence>
<dbReference type="AlphaFoldDB" id="A0AAV9HRV1"/>
<keyword evidence="2" id="KW-1185">Reference proteome</keyword>
<name>A0AAV9HRV1_9PEZI</name>
<comment type="caution">
    <text evidence="1">The sequence shown here is derived from an EMBL/GenBank/DDBJ whole genome shotgun (WGS) entry which is preliminary data.</text>
</comment>
<reference evidence="1" key="2">
    <citation type="submission" date="2023-06" db="EMBL/GenBank/DDBJ databases">
        <authorList>
            <consortium name="Lawrence Berkeley National Laboratory"/>
            <person name="Mondo S.J."/>
            <person name="Hensen N."/>
            <person name="Bonometti L."/>
            <person name="Westerberg I."/>
            <person name="Brannstrom I.O."/>
            <person name="Guillou S."/>
            <person name="Cros-Aarteil S."/>
            <person name="Calhoun S."/>
            <person name="Haridas S."/>
            <person name="Kuo A."/>
            <person name="Pangilinan J."/>
            <person name="Riley R."/>
            <person name="Labutti K."/>
            <person name="Andreopoulos B."/>
            <person name="Lipzen A."/>
            <person name="Chen C."/>
            <person name="Yanf M."/>
            <person name="Daum C."/>
            <person name="Ng V."/>
            <person name="Clum A."/>
            <person name="Steindorff A."/>
            <person name="Ohm R."/>
            <person name="Martin F."/>
            <person name="Silar P."/>
            <person name="Natvig D."/>
            <person name="Lalanne C."/>
            <person name="Gautier V."/>
            <person name="Ament-Velasquez S.L."/>
            <person name="Kruys A."/>
            <person name="Hutchinson M.I."/>
            <person name="Powell A.J."/>
            <person name="Barry K."/>
            <person name="Miller A.N."/>
            <person name="Grigoriev I.V."/>
            <person name="Debuchy R."/>
            <person name="Gladieux P."/>
            <person name="Thoren M.H."/>
            <person name="Johannesson H."/>
        </authorList>
    </citation>
    <scope>NUCLEOTIDE SEQUENCE</scope>
    <source>
        <strain evidence="1">PSN324</strain>
    </source>
</reference>
<reference evidence="1" key="1">
    <citation type="journal article" date="2023" name="Mol. Phylogenet. Evol.">
        <title>Genome-scale phylogeny and comparative genomics of the fungal order Sordariales.</title>
        <authorList>
            <person name="Hensen N."/>
            <person name="Bonometti L."/>
            <person name="Westerberg I."/>
            <person name="Brannstrom I.O."/>
            <person name="Guillou S."/>
            <person name="Cros-Aarteil S."/>
            <person name="Calhoun S."/>
            <person name="Haridas S."/>
            <person name="Kuo A."/>
            <person name="Mondo S."/>
            <person name="Pangilinan J."/>
            <person name="Riley R."/>
            <person name="LaButti K."/>
            <person name="Andreopoulos B."/>
            <person name="Lipzen A."/>
            <person name="Chen C."/>
            <person name="Yan M."/>
            <person name="Daum C."/>
            <person name="Ng V."/>
            <person name="Clum A."/>
            <person name="Steindorff A."/>
            <person name="Ohm R.A."/>
            <person name="Martin F."/>
            <person name="Silar P."/>
            <person name="Natvig D.O."/>
            <person name="Lalanne C."/>
            <person name="Gautier V."/>
            <person name="Ament-Velasquez S.L."/>
            <person name="Kruys A."/>
            <person name="Hutchinson M.I."/>
            <person name="Powell A.J."/>
            <person name="Barry K."/>
            <person name="Miller A.N."/>
            <person name="Grigoriev I.V."/>
            <person name="Debuchy R."/>
            <person name="Gladieux P."/>
            <person name="Hiltunen Thoren M."/>
            <person name="Johannesson H."/>
        </authorList>
    </citation>
    <scope>NUCLEOTIDE SEQUENCE</scope>
    <source>
        <strain evidence="1">PSN324</strain>
    </source>
</reference>
<proteinExistence type="predicted"/>
<dbReference type="Proteomes" id="UP001321749">
    <property type="component" value="Unassembled WGS sequence"/>
</dbReference>
<accession>A0AAV9HRV1</accession>
<sequence length="365" mass="41684">PEYQPSMAAPSGLVLLSHIHPVNLEESIQGGKGNYSSVSVLEPVMRIERSGQFNGGDPNARPVYRIILSLKLQFNINRATGELQRHNRIFDSINVRYLYRSGERHDLLPKGDNVVTDIAMRNENGVSTEWTAGVSAAGAGYPSPALTVHAQHASKMTYERKLRSWRKSLTYETYPQPHSDRDARQPLVSLLGIGPPLPDMPESSFRVSSSHGDRCSCRRHTRCRQRHSRNRPYDRAAHWSGQTEAQLHLWTPEIYENMTCPLTVTREVDAGIIDHILRRRQPTSEGLHELRRYLHFDFDVEIRLREIGWGFMSLFRSSSQPPEIRARNDSGKPLNPDRSRFCVSCCTSKIVWPKYETRDLQSEAE</sequence>
<evidence type="ECO:0000313" key="1">
    <source>
        <dbReference type="EMBL" id="KAK4463578.1"/>
    </source>
</evidence>
<dbReference type="EMBL" id="MU864958">
    <property type="protein sequence ID" value="KAK4463578.1"/>
    <property type="molecule type" value="Genomic_DNA"/>
</dbReference>